<name>A0A9W6JKA8_9HYPH</name>
<evidence type="ECO:0000313" key="7">
    <source>
        <dbReference type="Proteomes" id="UP001143309"/>
    </source>
</evidence>
<dbReference type="Proteomes" id="UP001143309">
    <property type="component" value="Unassembled WGS sequence"/>
</dbReference>
<keyword evidence="4 6" id="KW-0067">ATP-binding</keyword>
<dbReference type="CDD" id="cd03293">
    <property type="entry name" value="ABC_NrtD_SsuB_transporters"/>
    <property type="match status" value="1"/>
</dbReference>
<dbReference type="PROSITE" id="PS50893">
    <property type="entry name" value="ABC_TRANSPORTER_2"/>
    <property type="match status" value="1"/>
</dbReference>
<organism evidence="6 7">
    <name type="scientific">Methylopila turkensis</name>
    <dbReference type="NCBI Taxonomy" id="1437816"/>
    <lineage>
        <taxon>Bacteria</taxon>
        <taxon>Pseudomonadati</taxon>
        <taxon>Pseudomonadota</taxon>
        <taxon>Alphaproteobacteria</taxon>
        <taxon>Hyphomicrobiales</taxon>
        <taxon>Methylopilaceae</taxon>
        <taxon>Methylopila</taxon>
    </lineage>
</organism>
<keyword evidence="7" id="KW-1185">Reference proteome</keyword>
<dbReference type="GO" id="GO:0016887">
    <property type="term" value="F:ATP hydrolysis activity"/>
    <property type="evidence" value="ECO:0007669"/>
    <property type="project" value="InterPro"/>
</dbReference>
<keyword evidence="3" id="KW-0547">Nucleotide-binding</keyword>
<evidence type="ECO:0000256" key="2">
    <source>
        <dbReference type="ARBA" id="ARBA00022448"/>
    </source>
</evidence>
<protein>
    <submittedName>
        <fullName evidence="6">Sulfonate ABC transporter ATP-binding protein</fullName>
    </submittedName>
</protein>
<evidence type="ECO:0000256" key="3">
    <source>
        <dbReference type="ARBA" id="ARBA00022741"/>
    </source>
</evidence>
<dbReference type="RefSeq" id="WP_271199696.1">
    <property type="nucleotide sequence ID" value="NZ_BSFL01000001.1"/>
</dbReference>
<feature type="domain" description="ABC transporter" evidence="5">
    <location>
        <begin position="4"/>
        <end position="240"/>
    </location>
</feature>
<dbReference type="SMART" id="SM00382">
    <property type="entry name" value="AAA"/>
    <property type="match status" value="1"/>
</dbReference>
<evidence type="ECO:0000313" key="6">
    <source>
        <dbReference type="EMBL" id="GLK79230.1"/>
    </source>
</evidence>
<dbReference type="GO" id="GO:0005524">
    <property type="term" value="F:ATP binding"/>
    <property type="evidence" value="ECO:0007669"/>
    <property type="project" value="UniProtKB-KW"/>
</dbReference>
<dbReference type="InterPro" id="IPR050166">
    <property type="entry name" value="ABC_transporter_ATP-bind"/>
</dbReference>
<dbReference type="EMBL" id="BSFL01000001">
    <property type="protein sequence ID" value="GLK79230.1"/>
    <property type="molecule type" value="Genomic_DNA"/>
</dbReference>
<reference evidence="6" key="1">
    <citation type="journal article" date="2014" name="Int. J. Syst. Evol. Microbiol.">
        <title>Complete genome sequence of Corynebacterium casei LMG S-19264T (=DSM 44701T), isolated from a smear-ripened cheese.</title>
        <authorList>
            <consortium name="US DOE Joint Genome Institute (JGI-PGF)"/>
            <person name="Walter F."/>
            <person name="Albersmeier A."/>
            <person name="Kalinowski J."/>
            <person name="Ruckert C."/>
        </authorList>
    </citation>
    <scope>NUCLEOTIDE SEQUENCE</scope>
    <source>
        <strain evidence="6">VKM B-2748</strain>
    </source>
</reference>
<sequence>MGSVQLRGVSKWFPRREGEPLHVLQNVDLDAPERSIVAIVGASGSGKSTILNIVAGLVRPDAGEVYLNGVPAEAFKDWRSMTYMFQDDRLLPWRTAAQNVSFGLEAGGVGRAERRERVAETLELVGLTGFADAYPHELSGGMRSRVALARSLVTRPSILLMDEPFSKLDPSIRAQMHEEVLRIKELMGMTLLFVTHDVEEAVVLAHKVVVLNPRPGRVRETRTIDLPYPRDPLSPEVAEQARLLRGSL</sequence>
<comment type="similarity">
    <text evidence="1">Belongs to the ABC transporter superfamily.</text>
</comment>
<dbReference type="AlphaFoldDB" id="A0A9W6JKA8"/>
<keyword evidence="2" id="KW-0813">Transport</keyword>
<dbReference type="Pfam" id="PF00005">
    <property type="entry name" value="ABC_tran"/>
    <property type="match status" value="1"/>
</dbReference>
<accession>A0A9W6JKA8</accession>
<reference evidence="6" key="2">
    <citation type="submission" date="2023-01" db="EMBL/GenBank/DDBJ databases">
        <authorList>
            <person name="Sun Q."/>
            <person name="Evtushenko L."/>
        </authorList>
    </citation>
    <scope>NUCLEOTIDE SEQUENCE</scope>
    <source>
        <strain evidence="6">VKM B-2748</strain>
    </source>
</reference>
<dbReference type="InterPro" id="IPR017871">
    <property type="entry name" value="ABC_transporter-like_CS"/>
</dbReference>
<dbReference type="Gene3D" id="3.40.50.300">
    <property type="entry name" value="P-loop containing nucleotide triphosphate hydrolases"/>
    <property type="match status" value="1"/>
</dbReference>
<dbReference type="PROSITE" id="PS00211">
    <property type="entry name" value="ABC_TRANSPORTER_1"/>
    <property type="match status" value="1"/>
</dbReference>
<dbReference type="InterPro" id="IPR027417">
    <property type="entry name" value="P-loop_NTPase"/>
</dbReference>
<dbReference type="InterPro" id="IPR003593">
    <property type="entry name" value="AAA+_ATPase"/>
</dbReference>
<comment type="caution">
    <text evidence="6">The sequence shown here is derived from an EMBL/GenBank/DDBJ whole genome shotgun (WGS) entry which is preliminary data.</text>
</comment>
<evidence type="ECO:0000259" key="5">
    <source>
        <dbReference type="PROSITE" id="PS50893"/>
    </source>
</evidence>
<gene>
    <name evidence="6" type="primary">ssuB</name>
    <name evidence="6" type="ORF">GCM10008174_09710</name>
</gene>
<evidence type="ECO:0000256" key="1">
    <source>
        <dbReference type="ARBA" id="ARBA00005417"/>
    </source>
</evidence>
<evidence type="ECO:0000256" key="4">
    <source>
        <dbReference type="ARBA" id="ARBA00022840"/>
    </source>
</evidence>
<dbReference type="PANTHER" id="PTHR42788:SF13">
    <property type="entry name" value="ALIPHATIC SULFONATES IMPORT ATP-BINDING PROTEIN SSUB"/>
    <property type="match status" value="1"/>
</dbReference>
<dbReference type="PANTHER" id="PTHR42788">
    <property type="entry name" value="TAURINE IMPORT ATP-BINDING PROTEIN-RELATED"/>
    <property type="match status" value="1"/>
</dbReference>
<dbReference type="SUPFAM" id="SSF52540">
    <property type="entry name" value="P-loop containing nucleoside triphosphate hydrolases"/>
    <property type="match status" value="1"/>
</dbReference>
<dbReference type="InterPro" id="IPR003439">
    <property type="entry name" value="ABC_transporter-like_ATP-bd"/>
</dbReference>
<proteinExistence type="inferred from homology"/>